<proteinExistence type="inferred from homology"/>
<evidence type="ECO:0000256" key="1">
    <source>
        <dbReference type="ARBA" id="ARBA00005196"/>
    </source>
</evidence>
<dbReference type="SUPFAM" id="SSF54506">
    <property type="entry name" value="Diaminopimelate epimerase-like"/>
    <property type="match status" value="2"/>
</dbReference>
<dbReference type="Proteomes" id="UP000530660">
    <property type="component" value="Unassembled WGS sequence"/>
</dbReference>
<keyword evidence="6" id="KW-0413">Isomerase</keyword>
<protein>
    <recommendedName>
        <fullName evidence="3">diaminopimelate epimerase</fullName>
        <ecNumber evidence="3">5.1.1.7</ecNumber>
    </recommendedName>
</protein>
<dbReference type="PANTHER" id="PTHR31689">
    <property type="entry name" value="DIAMINOPIMELATE EPIMERASE, CHLOROPLASTIC"/>
    <property type="match status" value="1"/>
</dbReference>
<comment type="pathway">
    <text evidence="1">Amino-acid biosynthesis; L-lysine biosynthesis via DAP pathway; DL-2,6-diaminopimelate from LL-2,6-diaminopimelate: step 1/1.</text>
</comment>
<organism evidence="8 9">
    <name type="scientific">Cyanidiococcus yangmingshanensis</name>
    <dbReference type="NCBI Taxonomy" id="2690220"/>
    <lineage>
        <taxon>Eukaryota</taxon>
        <taxon>Rhodophyta</taxon>
        <taxon>Bangiophyceae</taxon>
        <taxon>Cyanidiales</taxon>
        <taxon>Cyanidiaceae</taxon>
        <taxon>Cyanidiococcus</taxon>
    </lineage>
</organism>
<keyword evidence="5" id="KW-0457">Lysine biosynthesis</keyword>
<dbReference type="InterPro" id="IPR018510">
    <property type="entry name" value="DAP_epimerase_AS"/>
</dbReference>
<comment type="caution">
    <text evidence="8">The sequence shown here is derived from an EMBL/GenBank/DDBJ whole genome shotgun (WGS) entry which is preliminary data.</text>
</comment>
<comment type="catalytic activity">
    <reaction evidence="7">
        <text>(2S,6S)-2,6-diaminopimelate = meso-2,6-diaminopimelate</text>
        <dbReference type="Rhea" id="RHEA:15393"/>
        <dbReference type="ChEBI" id="CHEBI:57609"/>
        <dbReference type="ChEBI" id="CHEBI:57791"/>
        <dbReference type="EC" id="5.1.1.7"/>
    </reaction>
</comment>
<dbReference type="GO" id="GO:0009089">
    <property type="term" value="P:lysine biosynthetic process via diaminopimelate"/>
    <property type="evidence" value="ECO:0007669"/>
    <property type="project" value="UniProtKB-UniPathway"/>
</dbReference>
<dbReference type="NCBIfam" id="TIGR00652">
    <property type="entry name" value="DapF"/>
    <property type="match status" value="1"/>
</dbReference>
<keyword evidence="4" id="KW-0028">Amino-acid biosynthesis</keyword>
<dbReference type="HAMAP" id="MF_00197">
    <property type="entry name" value="DAP_epimerase"/>
    <property type="match status" value="1"/>
</dbReference>
<comment type="similarity">
    <text evidence="2">Belongs to the diaminopimelate epimerase family.</text>
</comment>
<reference evidence="8 9" key="1">
    <citation type="journal article" date="2020" name="J. Phycol.">
        <title>Comparative genome analysis reveals Cyanidiococcus gen. nov., a new extremophilic red algal genus sister to Cyanidioschyzon (Cyanidioschyzonaceae, Rhodophyta).</title>
        <authorList>
            <person name="Liu S.-L."/>
            <person name="Chiang Y.-R."/>
            <person name="Yoon H.S."/>
            <person name="Fu H.-Y."/>
        </authorList>
    </citation>
    <scope>NUCLEOTIDE SEQUENCE [LARGE SCALE GENOMIC DNA]</scope>
    <source>
        <strain evidence="8 9">THAL066</strain>
    </source>
</reference>
<evidence type="ECO:0000256" key="2">
    <source>
        <dbReference type="ARBA" id="ARBA00010219"/>
    </source>
</evidence>
<keyword evidence="9" id="KW-1185">Reference proteome</keyword>
<evidence type="ECO:0000313" key="8">
    <source>
        <dbReference type="EMBL" id="KAF6004875.1"/>
    </source>
</evidence>
<name>A0A7J7IP06_9RHOD</name>
<evidence type="ECO:0000313" key="9">
    <source>
        <dbReference type="Proteomes" id="UP000530660"/>
    </source>
</evidence>
<dbReference type="EMBL" id="VWRR01000002">
    <property type="protein sequence ID" value="KAF6004875.1"/>
    <property type="molecule type" value="Genomic_DNA"/>
</dbReference>
<dbReference type="Gene3D" id="3.10.310.10">
    <property type="entry name" value="Diaminopimelate Epimerase, Chain A, domain 1"/>
    <property type="match status" value="2"/>
</dbReference>
<evidence type="ECO:0000256" key="7">
    <source>
        <dbReference type="ARBA" id="ARBA00051712"/>
    </source>
</evidence>
<dbReference type="Pfam" id="PF01678">
    <property type="entry name" value="DAP_epimerase"/>
    <property type="match status" value="2"/>
</dbReference>
<evidence type="ECO:0000256" key="3">
    <source>
        <dbReference type="ARBA" id="ARBA00013080"/>
    </source>
</evidence>
<dbReference type="GO" id="GO:0005829">
    <property type="term" value="C:cytosol"/>
    <property type="evidence" value="ECO:0007669"/>
    <property type="project" value="TreeGrafter"/>
</dbReference>
<dbReference type="AlphaFoldDB" id="A0A7J7IP06"/>
<dbReference type="OrthoDB" id="4768at2759"/>
<dbReference type="EC" id="5.1.1.7" evidence="3"/>
<dbReference type="UniPathway" id="UPA00034">
    <property type="reaction ID" value="UER00025"/>
</dbReference>
<accession>A0A7J7IP06</accession>
<dbReference type="InterPro" id="IPR001653">
    <property type="entry name" value="DAP_epimerase_DapF"/>
</dbReference>
<evidence type="ECO:0000256" key="6">
    <source>
        <dbReference type="ARBA" id="ARBA00023235"/>
    </source>
</evidence>
<sequence length="408" mass="44508">MISFRHVYPSCFVPSSTRRVYPGRGVHSRHRCGLVADESCLFRAPLHKRSSRKRAVSMKLTENWSDAARAMESSQAQGWMLFTKYEGLGNDFILIDQRQTPWRALNTSQAVRLCDRHRGVGADGVIMLLPATSADADFSVRILNADGSEPEMCGNGIRCVAKYVVDQKNGFRDASATRAGNGEIFRIETGAGRIQPQVLPDGRVCVDMGLPILDPRQIPTTLSASQHAGDVRAVVDALLDVGSDARAGKRLPTPPAEVSPAAGFEWRCTAVSMGNPHCVIFVNKPTFAWIDANLESLGPLFENHAVFPRRTNTEFIEVCGPRELRMLVWERGAGRTMACGTGACASVVAAIISGRIPPQHEKTSDTTAADNCIVHLPGGDLEISWSSANQHVYMTGPAKFVYRGEFVL</sequence>
<dbReference type="PANTHER" id="PTHR31689:SF0">
    <property type="entry name" value="DIAMINOPIMELATE EPIMERASE"/>
    <property type="match status" value="1"/>
</dbReference>
<evidence type="ECO:0000256" key="4">
    <source>
        <dbReference type="ARBA" id="ARBA00022605"/>
    </source>
</evidence>
<dbReference type="PROSITE" id="PS01326">
    <property type="entry name" value="DAP_EPIMERASE"/>
    <property type="match status" value="1"/>
</dbReference>
<gene>
    <name evidence="8" type="ORF">F1559_003459</name>
</gene>
<dbReference type="GO" id="GO:0008837">
    <property type="term" value="F:diaminopimelate epimerase activity"/>
    <property type="evidence" value="ECO:0007669"/>
    <property type="project" value="UniProtKB-EC"/>
</dbReference>
<evidence type="ECO:0000256" key="5">
    <source>
        <dbReference type="ARBA" id="ARBA00023154"/>
    </source>
</evidence>